<dbReference type="Gene3D" id="1.10.10.10">
    <property type="entry name" value="Winged helix-like DNA-binding domain superfamily/Winged helix DNA-binding domain"/>
    <property type="match status" value="1"/>
</dbReference>
<dbReference type="SUPFAM" id="SSF46785">
    <property type="entry name" value="Winged helix' DNA-binding domain"/>
    <property type="match status" value="1"/>
</dbReference>
<dbReference type="PANTHER" id="PTHR30419">
    <property type="entry name" value="HTH-TYPE TRANSCRIPTIONAL REGULATOR YBHD"/>
    <property type="match status" value="1"/>
</dbReference>
<evidence type="ECO:0000256" key="3">
    <source>
        <dbReference type="ARBA" id="ARBA00023125"/>
    </source>
</evidence>
<sequence length="292" mass="31972">MQLHQILGFLKIVEVGSFTLAAEQLEVSQSALSHAIAALEKELGVLLLERGRHGARPTEVGEKLLPHMREIVARLERIRNEASDTTQLLSGRVRLGAIPSSTVDLLPRAMAAFGRQCPSIELIMLEEPSQGEGRLLEWLASHTIDVALMELPVTQFEAFPLQDDELCAVLPLHSPLARLPEVQITDLAPQPFVLSRYSSEHLILQAYQQVGLSPSIRFEVQDLGTLIGLVREGLGISLVPRLALPVAPEGIALVSVVPRIQRQIGFVVRSVTDVSPAVKAFIERTRLLVDPA</sequence>
<dbReference type="SUPFAM" id="SSF53850">
    <property type="entry name" value="Periplasmic binding protein-like II"/>
    <property type="match status" value="1"/>
</dbReference>
<comment type="caution">
    <text evidence="6">The sequence shown here is derived from an EMBL/GenBank/DDBJ whole genome shotgun (WGS) entry which is preliminary data.</text>
</comment>
<dbReference type="Pfam" id="PF00126">
    <property type="entry name" value="HTH_1"/>
    <property type="match status" value="1"/>
</dbReference>
<evidence type="ECO:0000256" key="4">
    <source>
        <dbReference type="ARBA" id="ARBA00023163"/>
    </source>
</evidence>
<dbReference type="InterPro" id="IPR005119">
    <property type="entry name" value="LysR_subst-bd"/>
</dbReference>
<name>A0ABQ2D279_9DEIO</name>
<accession>A0ABQ2D279</accession>
<protein>
    <submittedName>
        <fullName evidence="6">LysR family transcriptional regulator</fullName>
    </submittedName>
</protein>
<dbReference type="InterPro" id="IPR000847">
    <property type="entry name" value="LysR_HTH_N"/>
</dbReference>
<dbReference type="RefSeq" id="WP_189002848.1">
    <property type="nucleotide sequence ID" value="NZ_BMOD01000007.1"/>
</dbReference>
<keyword evidence="7" id="KW-1185">Reference proteome</keyword>
<gene>
    <name evidence="6" type="ORF">GCM10008938_23200</name>
</gene>
<evidence type="ECO:0000256" key="1">
    <source>
        <dbReference type="ARBA" id="ARBA00009437"/>
    </source>
</evidence>
<evidence type="ECO:0000259" key="5">
    <source>
        <dbReference type="PROSITE" id="PS50931"/>
    </source>
</evidence>
<dbReference type="Proteomes" id="UP000632222">
    <property type="component" value="Unassembled WGS sequence"/>
</dbReference>
<evidence type="ECO:0000313" key="6">
    <source>
        <dbReference type="EMBL" id="GGJ36453.1"/>
    </source>
</evidence>
<keyword evidence="2" id="KW-0805">Transcription regulation</keyword>
<dbReference type="PRINTS" id="PR00039">
    <property type="entry name" value="HTHLYSR"/>
</dbReference>
<keyword evidence="3" id="KW-0238">DNA-binding</keyword>
<dbReference type="Gene3D" id="3.40.190.290">
    <property type="match status" value="1"/>
</dbReference>
<proteinExistence type="inferred from homology"/>
<evidence type="ECO:0000313" key="7">
    <source>
        <dbReference type="Proteomes" id="UP000632222"/>
    </source>
</evidence>
<reference evidence="7" key="1">
    <citation type="journal article" date="2019" name="Int. J. Syst. Evol. Microbiol.">
        <title>The Global Catalogue of Microorganisms (GCM) 10K type strain sequencing project: providing services to taxonomists for standard genome sequencing and annotation.</title>
        <authorList>
            <consortium name="The Broad Institute Genomics Platform"/>
            <consortium name="The Broad Institute Genome Sequencing Center for Infectious Disease"/>
            <person name="Wu L."/>
            <person name="Ma J."/>
        </authorList>
    </citation>
    <scope>NUCLEOTIDE SEQUENCE [LARGE SCALE GENOMIC DNA]</scope>
    <source>
        <strain evidence="7">JCM 14370</strain>
    </source>
</reference>
<dbReference type="Pfam" id="PF03466">
    <property type="entry name" value="LysR_substrate"/>
    <property type="match status" value="1"/>
</dbReference>
<organism evidence="6 7">
    <name type="scientific">Deinococcus roseus</name>
    <dbReference type="NCBI Taxonomy" id="392414"/>
    <lineage>
        <taxon>Bacteria</taxon>
        <taxon>Thermotogati</taxon>
        <taxon>Deinococcota</taxon>
        <taxon>Deinococci</taxon>
        <taxon>Deinococcales</taxon>
        <taxon>Deinococcaceae</taxon>
        <taxon>Deinococcus</taxon>
    </lineage>
</organism>
<dbReference type="InterPro" id="IPR036388">
    <property type="entry name" value="WH-like_DNA-bd_sf"/>
</dbReference>
<dbReference type="PANTHER" id="PTHR30419:SF28">
    <property type="entry name" value="HTH-TYPE TRANSCRIPTIONAL REGULATOR BSDA"/>
    <property type="match status" value="1"/>
</dbReference>
<dbReference type="InterPro" id="IPR050950">
    <property type="entry name" value="HTH-type_LysR_regulators"/>
</dbReference>
<dbReference type="EMBL" id="BMOD01000007">
    <property type="protein sequence ID" value="GGJ36453.1"/>
    <property type="molecule type" value="Genomic_DNA"/>
</dbReference>
<dbReference type="CDD" id="cd05466">
    <property type="entry name" value="PBP2_LTTR_substrate"/>
    <property type="match status" value="1"/>
</dbReference>
<comment type="similarity">
    <text evidence="1">Belongs to the LysR transcriptional regulatory family.</text>
</comment>
<keyword evidence="4" id="KW-0804">Transcription</keyword>
<dbReference type="PROSITE" id="PS50931">
    <property type="entry name" value="HTH_LYSR"/>
    <property type="match status" value="1"/>
</dbReference>
<feature type="domain" description="HTH lysR-type" evidence="5">
    <location>
        <begin position="1"/>
        <end position="58"/>
    </location>
</feature>
<dbReference type="InterPro" id="IPR036390">
    <property type="entry name" value="WH_DNA-bd_sf"/>
</dbReference>
<evidence type="ECO:0000256" key="2">
    <source>
        <dbReference type="ARBA" id="ARBA00023015"/>
    </source>
</evidence>